<evidence type="ECO:0000313" key="3">
    <source>
        <dbReference type="Proteomes" id="UP000291623"/>
    </source>
</evidence>
<keyword evidence="1" id="KW-0472">Membrane</keyword>
<dbReference type="GeneID" id="92387132"/>
<dbReference type="AlphaFoldDB" id="A0AAE8QTR2"/>
<gene>
    <name evidence="2" type="ORF">E0L16_20350</name>
</gene>
<comment type="caution">
    <text evidence="2">The sequence shown here is derived from an EMBL/GenBank/DDBJ whole genome shotgun (WGS) entry which is preliminary data.</text>
</comment>
<keyword evidence="1" id="KW-1133">Transmembrane helix</keyword>
<dbReference type="EMBL" id="SJON01000023">
    <property type="protein sequence ID" value="TCB81958.1"/>
    <property type="molecule type" value="Genomic_DNA"/>
</dbReference>
<reference evidence="2 3" key="1">
    <citation type="submission" date="2019-02" db="EMBL/GenBank/DDBJ databases">
        <title>The draft genome of Enterobacter spp. strains.</title>
        <authorList>
            <person name="Wang C."/>
            <person name="Feng Y."/>
            <person name="Zong Z."/>
        </authorList>
    </citation>
    <scope>NUCLEOTIDE SEQUENCE [LARGE SCALE GENOMIC DNA]</scope>
    <source>
        <strain evidence="2 3">WCHEQ120003</strain>
    </source>
</reference>
<name>A0AAE8QTR2_9ENTR</name>
<evidence type="ECO:0000256" key="1">
    <source>
        <dbReference type="SAM" id="Phobius"/>
    </source>
</evidence>
<keyword evidence="1" id="KW-0812">Transmembrane</keyword>
<dbReference type="Proteomes" id="UP000291623">
    <property type="component" value="Unassembled WGS sequence"/>
</dbReference>
<sequence>MRDEERNNNLLRSMRMHIADWEAGRPTPAASRYMFLVVAIFLGVGGPVLSYYLSLWALVFLVFWLFLTQWICRRIVPRYNQSWAGVFDRMLSEYEPLNLPAWEHLKHQAETEGLKVSIVSNWYQEEVRTVWPEKKPDLKFLHKVTDGNEKIGEE</sequence>
<accession>A0AAE8QTR2</accession>
<feature type="transmembrane region" description="Helical" evidence="1">
    <location>
        <begin position="33"/>
        <end position="49"/>
    </location>
</feature>
<dbReference type="RefSeq" id="WP_126497522.1">
    <property type="nucleotide sequence ID" value="NZ_SJON01000023.1"/>
</dbReference>
<organism evidence="2 3">
    <name type="scientific">Enterobacter quasihormaechei</name>
    <dbReference type="NCBI Taxonomy" id="2529382"/>
    <lineage>
        <taxon>Bacteria</taxon>
        <taxon>Pseudomonadati</taxon>
        <taxon>Pseudomonadota</taxon>
        <taxon>Gammaproteobacteria</taxon>
        <taxon>Enterobacterales</taxon>
        <taxon>Enterobacteriaceae</taxon>
        <taxon>Enterobacter</taxon>
    </lineage>
</organism>
<proteinExistence type="predicted"/>
<protein>
    <submittedName>
        <fullName evidence="2">Uncharacterized protein</fullName>
    </submittedName>
</protein>
<evidence type="ECO:0000313" key="2">
    <source>
        <dbReference type="EMBL" id="TCB81958.1"/>
    </source>
</evidence>